<evidence type="ECO:0000313" key="3">
    <source>
        <dbReference type="Proteomes" id="UP000284531"/>
    </source>
</evidence>
<gene>
    <name evidence="2" type="ORF">BXY64_1906</name>
</gene>
<keyword evidence="1" id="KW-0175">Coiled coil</keyword>
<accession>A0A419XAY6</accession>
<evidence type="ECO:0000313" key="2">
    <source>
        <dbReference type="EMBL" id="RKE04875.1"/>
    </source>
</evidence>
<evidence type="ECO:0000256" key="1">
    <source>
        <dbReference type="SAM" id="Coils"/>
    </source>
</evidence>
<name>A0A419XAY6_9BACT</name>
<feature type="coiled-coil region" evidence="1">
    <location>
        <begin position="98"/>
        <end position="128"/>
    </location>
</feature>
<dbReference type="Proteomes" id="UP000284531">
    <property type="component" value="Unassembled WGS sequence"/>
</dbReference>
<dbReference type="EMBL" id="RAPQ01000008">
    <property type="protein sequence ID" value="RKE04875.1"/>
    <property type="molecule type" value="Genomic_DNA"/>
</dbReference>
<protein>
    <submittedName>
        <fullName evidence="2">Uncharacterized protein</fullName>
    </submittedName>
</protein>
<dbReference type="AlphaFoldDB" id="A0A419XAY6"/>
<sequence length="255" mass="29418">MKPFKLLLVFLISISSIICISQTSKSRIEITQASVGQEATSIWRTINDIAFFEKQGYAIHLPKDSLIDSLIVKSKKGVFGNEDFPGIYTFVESKVFNQNNYKQAIEKVESQIDLMNNLINEIDSKKDQWDWKFKMFDKYKLIFTLYGTGGSYSPDEGTITLLTNEEGGFMNYEEPANTIIHEITHIGMEYSIVQKHKLSHALKERLVDTFVYLMFKEELPEYTIQNMGNTKIDKYIKKEKDIGSLNGIMLEFLNE</sequence>
<keyword evidence="3" id="KW-1185">Reference proteome</keyword>
<reference evidence="2 3" key="1">
    <citation type="submission" date="2018-09" db="EMBL/GenBank/DDBJ databases">
        <title>Genomic Encyclopedia of Archaeal and Bacterial Type Strains, Phase II (KMG-II): from individual species to whole genera.</title>
        <authorList>
            <person name="Goeker M."/>
        </authorList>
    </citation>
    <scope>NUCLEOTIDE SEQUENCE [LARGE SCALE GENOMIC DNA]</scope>
    <source>
        <strain evidence="2 3">DSM 21950</strain>
    </source>
</reference>
<proteinExistence type="predicted"/>
<dbReference type="OrthoDB" id="1436875at2"/>
<comment type="caution">
    <text evidence="2">The sequence shown here is derived from an EMBL/GenBank/DDBJ whole genome shotgun (WGS) entry which is preliminary data.</text>
</comment>
<dbReference type="RefSeq" id="WP_120239614.1">
    <property type="nucleotide sequence ID" value="NZ_RAPQ01000008.1"/>
</dbReference>
<organism evidence="2 3">
    <name type="scientific">Marinifilum flexuosum</name>
    <dbReference type="NCBI Taxonomy" id="1117708"/>
    <lineage>
        <taxon>Bacteria</taxon>
        <taxon>Pseudomonadati</taxon>
        <taxon>Bacteroidota</taxon>
        <taxon>Bacteroidia</taxon>
        <taxon>Marinilabiliales</taxon>
        <taxon>Marinifilaceae</taxon>
    </lineage>
</organism>